<evidence type="ECO:0000313" key="7">
    <source>
        <dbReference type="Proteomes" id="UP000321172"/>
    </source>
</evidence>
<feature type="transmembrane region" description="Helical" evidence="5">
    <location>
        <begin position="6"/>
        <end position="27"/>
    </location>
</feature>
<keyword evidence="3 5" id="KW-1133">Transmembrane helix</keyword>
<dbReference type="PANTHER" id="PTHR43701">
    <property type="entry name" value="MEMBRANE TRANSPORTER PROTEIN MJ0441-RELATED"/>
    <property type="match status" value="1"/>
</dbReference>
<dbReference type="InterPro" id="IPR051598">
    <property type="entry name" value="TSUP/Inactive_protease-like"/>
</dbReference>
<evidence type="ECO:0000256" key="1">
    <source>
        <dbReference type="ARBA" id="ARBA00004141"/>
    </source>
</evidence>
<comment type="similarity">
    <text evidence="5">Belongs to the 4-toluene sulfonate uptake permease (TSUP) (TC 2.A.102) family.</text>
</comment>
<evidence type="ECO:0000256" key="3">
    <source>
        <dbReference type="ARBA" id="ARBA00022989"/>
    </source>
</evidence>
<feature type="transmembrane region" description="Helical" evidence="5">
    <location>
        <begin position="180"/>
        <end position="202"/>
    </location>
</feature>
<dbReference type="Proteomes" id="UP000321172">
    <property type="component" value="Chromosome"/>
</dbReference>
<gene>
    <name evidence="6" type="ORF">FRF71_00560</name>
</gene>
<comment type="subcellular location">
    <subcellularLocation>
        <location evidence="5">Cell membrane</location>
        <topology evidence="5">Multi-pass membrane protein</topology>
    </subcellularLocation>
    <subcellularLocation>
        <location evidence="1">Membrane</location>
        <topology evidence="1">Multi-pass membrane protein</topology>
    </subcellularLocation>
</comment>
<sequence length="260" mass="25816">MGLETILAAIAAGSAIGLVLALVGGGGSILAVPLLVYVVGVASPHAAIGTAAVAVALNAASSLAGHARSGNVKWPCAVTFALAGVLGAALGAEAGKAMDGRKLLALFGALMVLVGLSMLRPRKTADNPDVRLERSTASVLLPRLIPTGFGVGLLAGFFGIGGGFLIVPGLVMATRMPLRVAVGTSLVVVTALGLTTATSYALSGYVDWVLVGLMVIGGLIGAGIGIPLGKRLASRKRGMEQGFAALVIAIGSYVILRGIT</sequence>
<evidence type="ECO:0000313" key="6">
    <source>
        <dbReference type="EMBL" id="QEA14738.1"/>
    </source>
</evidence>
<keyword evidence="4 5" id="KW-0472">Membrane</keyword>
<dbReference type="AlphaFoldDB" id="A0A5B8S0P3"/>
<evidence type="ECO:0000256" key="4">
    <source>
        <dbReference type="ARBA" id="ARBA00023136"/>
    </source>
</evidence>
<name>A0A5B8S0P3_9SPHN</name>
<protein>
    <recommendedName>
        <fullName evidence="5">Probable membrane transporter protein</fullName>
    </recommendedName>
</protein>
<keyword evidence="5" id="KW-1003">Cell membrane</keyword>
<dbReference type="OrthoDB" id="9151526at2"/>
<keyword evidence="7" id="KW-1185">Reference proteome</keyword>
<keyword evidence="2 5" id="KW-0812">Transmembrane</keyword>
<dbReference type="GO" id="GO:0005886">
    <property type="term" value="C:plasma membrane"/>
    <property type="evidence" value="ECO:0007669"/>
    <property type="project" value="UniProtKB-SubCell"/>
</dbReference>
<dbReference type="RefSeq" id="WP_147088719.1">
    <property type="nucleotide sequence ID" value="NZ_BAABJD010000002.1"/>
</dbReference>
<feature type="transmembrane region" description="Helical" evidence="5">
    <location>
        <begin position="149"/>
        <end position="173"/>
    </location>
</feature>
<organism evidence="6 7">
    <name type="scientific">Novosphingobium ginsenosidimutans</name>
    <dbReference type="NCBI Taxonomy" id="1176536"/>
    <lineage>
        <taxon>Bacteria</taxon>
        <taxon>Pseudomonadati</taxon>
        <taxon>Pseudomonadota</taxon>
        <taxon>Alphaproteobacteria</taxon>
        <taxon>Sphingomonadales</taxon>
        <taxon>Sphingomonadaceae</taxon>
        <taxon>Novosphingobium</taxon>
    </lineage>
</organism>
<dbReference type="PANTHER" id="PTHR43701:SF2">
    <property type="entry name" value="MEMBRANE TRANSPORTER PROTEIN YJNA-RELATED"/>
    <property type="match status" value="1"/>
</dbReference>
<evidence type="ECO:0000256" key="5">
    <source>
        <dbReference type="RuleBase" id="RU363041"/>
    </source>
</evidence>
<feature type="transmembrane region" description="Helical" evidence="5">
    <location>
        <begin position="241"/>
        <end position="259"/>
    </location>
</feature>
<proteinExistence type="inferred from homology"/>
<feature type="transmembrane region" description="Helical" evidence="5">
    <location>
        <begin position="208"/>
        <end position="229"/>
    </location>
</feature>
<evidence type="ECO:0000256" key="2">
    <source>
        <dbReference type="ARBA" id="ARBA00022692"/>
    </source>
</evidence>
<reference evidence="6 7" key="1">
    <citation type="journal article" date="2013" name="J. Microbiol. Biotechnol.">
        <title>Novosphingobium ginsenosidimutans sp. nov., with the ability to convert ginsenoside.</title>
        <authorList>
            <person name="Kim J.K."/>
            <person name="He D."/>
            <person name="Liu Q.M."/>
            <person name="Park H.Y."/>
            <person name="Jung M.S."/>
            <person name="Yoon M.H."/>
            <person name="Kim S.C."/>
            <person name="Im W.T."/>
        </authorList>
    </citation>
    <scope>NUCLEOTIDE SEQUENCE [LARGE SCALE GENOMIC DNA]</scope>
    <source>
        <strain evidence="6 7">FW-6</strain>
    </source>
</reference>
<dbReference type="KEGG" id="ngf:FRF71_00560"/>
<dbReference type="InterPro" id="IPR002781">
    <property type="entry name" value="TM_pro_TauE-like"/>
</dbReference>
<feature type="transmembrane region" description="Helical" evidence="5">
    <location>
        <begin position="103"/>
        <end position="119"/>
    </location>
</feature>
<dbReference type="EMBL" id="CP042345">
    <property type="protein sequence ID" value="QEA14738.1"/>
    <property type="molecule type" value="Genomic_DNA"/>
</dbReference>
<dbReference type="Pfam" id="PF01925">
    <property type="entry name" value="TauE"/>
    <property type="match status" value="1"/>
</dbReference>
<feature type="transmembrane region" description="Helical" evidence="5">
    <location>
        <begin position="72"/>
        <end position="91"/>
    </location>
</feature>
<feature type="transmembrane region" description="Helical" evidence="5">
    <location>
        <begin position="34"/>
        <end position="60"/>
    </location>
</feature>
<accession>A0A5B8S0P3</accession>